<reference evidence="3 4" key="1">
    <citation type="journal article" date="2010" name="Stand. Genomic Sci.">
        <title>Complete genome sequence of Cellulophaga algicola type strain (IC166).</title>
        <authorList>
            <person name="Abt B."/>
            <person name="Lu M."/>
            <person name="Misra M."/>
            <person name="Han C."/>
            <person name="Nolan M."/>
            <person name="Lucas S."/>
            <person name="Hammon N."/>
            <person name="Deshpande S."/>
            <person name="Cheng J.F."/>
            <person name="Tapia R."/>
            <person name="Goodwin L."/>
            <person name="Pitluck S."/>
            <person name="Liolios K."/>
            <person name="Pagani I."/>
            <person name="Ivanova N."/>
            <person name="Mavromatis K."/>
            <person name="Ovchinikova G."/>
            <person name="Pati A."/>
            <person name="Chen A."/>
            <person name="Palaniappan K."/>
            <person name="Land M."/>
            <person name="Hauser L."/>
            <person name="Chang Y.J."/>
            <person name="Jeffries C.D."/>
            <person name="Detter J.C."/>
            <person name="Brambilla E."/>
            <person name="Rohde M."/>
            <person name="Tindall B.J."/>
            <person name="Goker M."/>
            <person name="Woyke T."/>
            <person name="Bristow J."/>
            <person name="Eisen J.A."/>
            <person name="Markowitz V."/>
            <person name="Hugenholtz P."/>
            <person name="Kyrpides N.C."/>
            <person name="Klenk H.P."/>
            <person name="Lapidus A."/>
        </authorList>
    </citation>
    <scope>NUCLEOTIDE SEQUENCE [LARGE SCALE GENOMIC DNA]</scope>
    <source>
        <strain evidence="4">DSM 14237 / IC166 / ACAM 630</strain>
    </source>
</reference>
<dbReference type="InterPro" id="IPR021255">
    <property type="entry name" value="DUF2807"/>
</dbReference>
<gene>
    <name evidence="3" type="ordered locus">Celal_2878</name>
</gene>
<dbReference type="KEGG" id="cao:Celal_2878"/>
<dbReference type="PANTHER" id="PTHR39200">
    <property type="entry name" value="HYPOTHETICAL EXPORTED PROTEIN"/>
    <property type="match status" value="1"/>
</dbReference>
<protein>
    <recommendedName>
        <fullName evidence="2">Putative auto-transporter adhesin head GIN domain-containing protein</fullName>
    </recommendedName>
</protein>
<accession>E6XDL4</accession>
<evidence type="ECO:0000313" key="4">
    <source>
        <dbReference type="Proteomes" id="UP000008634"/>
    </source>
</evidence>
<evidence type="ECO:0000259" key="2">
    <source>
        <dbReference type="Pfam" id="PF10988"/>
    </source>
</evidence>
<evidence type="ECO:0000313" key="3">
    <source>
        <dbReference type="EMBL" id="ADV50156.1"/>
    </source>
</evidence>
<dbReference type="AlphaFoldDB" id="E6XDL4"/>
<dbReference type="Gene3D" id="2.160.20.120">
    <property type="match status" value="1"/>
</dbReference>
<dbReference type="RefSeq" id="WP_013551623.1">
    <property type="nucleotide sequence ID" value="NC_014934.1"/>
</dbReference>
<dbReference type="Pfam" id="PF10988">
    <property type="entry name" value="DUF2807"/>
    <property type="match status" value="1"/>
</dbReference>
<feature type="region of interest" description="Disordered" evidence="1">
    <location>
        <begin position="215"/>
        <end position="241"/>
    </location>
</feature>
<dbReference type="HOGENOM" id="CLU_072746_3_2_10"/>
<dbReference type="eggNOG" id="COG3595">
    <property type="taxonomic scope" value="Bacteria"/>
</dbReference>
<feature type="domain" description="Putative auto-transporter adhesin head GIN" evidence="2">
    <location>
        <begin position="40"/>
        <end position="225"/>
    </location>
</feature>
<dbReference type="Proteomes" id="UP000008634">
    <property type="component" value="Chromosome"/>
</dbReference>
<evidence type="ECO:0000256" key="1">
    <source>
        <dbReference type="SAM" id="MobiDB-lite"/>
    </source>
</evidence>
<dbReference type="PROSITE" id="PS51257">
    <property type="entry name" value="PROKAR_LIPOPROTEIN"/>
    <property type="match status" value="1"/>
</dbReference>
<name>E6XDL4_CELAD</name>
<dbReference type="EMBL" id="CP002453">
    <property type="protein sequence ID" value="ADV50156.1"/>
    <property type="molecule type" value="Genomic_DNA"/>
</dbReference>
<proteinExistence type="predicted"/>
<sequence length="241" mass="25611">MKNLFIAVLSLVTITSCSAQWGKKIKGNGVFKTIERATEDYDSVSISGWFDVDLVAGTEGEITLTGEENLLEYIVTEIKNGQLVVKVEDHKNLQPSKWKNSIKITIPVEAIEALSLSGSGDVIGKKTLKTDRFKMTMSGSGDISLSLEANTISATMSGSGDMELKGSTNDFKATISGSGNIKAYELEADNVKATISGSADMQVVANRSLKAQVSGSGDISYKGNPDKLNTKISGSGSISKR</sequence>
<dbReference type="PANTHER" id="PTHR39200:SF1">
    <property type="entry name" value="AUTO-TRANSPORTER ADHESIN HEAD GIN DOMAIN-CONTAINING PROTEIN-RELATED"/>
    <property type="match status" value="1"/>
</dbReference>
<feature type="compositionally biased region" description="Polar residues" evidence="1">
    <location>
        <begin position="230"/>
        <end position="241"/>
    </location>
</feature>
<keyword evidence="4" id="KW-1185">Reference proteome</keyword>
<organism evidence="3 4">
    <name type="scientific">Cellulophaga algicola (strain DSM 14237 / IC166 / ACAM 630)</name>
    <dbReference type="NCBI Taxonomy" id="688270"/>
    <lineage>
        <taxon>Bacteria</taxon>
        <taxon>Pseudomonadati</taxon>
        <taxon>Bacteroidota</taxon>
        <taxon>Flavobacteriia</taxon>
        <taxon>Flavobacteriales</taxon>
        <taxon>Flavobacteriaceae</taxon>
        <taxon>Cellulophaga</taxon>
    </lineage>
</organism>
<dbReference type="STRING" id="688270.Celal_2878"/>
<dbReference type="OrthoDB" id="5585143at2"/>